<dbReference type="Gramene" id="PRQ37062">
    <property type="protein sequence ID" value="PRQ37062"/>
    <property type="gene ID" value="RchiOBHm_Chr4g0398441"/>
</dbReference>
<dbReference type="PROSITE" id="PS00436">
    <property type="entry name" value="PEROXIDASE_2"/>
    <property type="match status" value="1"/>
</dbReference>
<dbReference type="GO" id="GO:0004601">
    <property type="term" value="F:peroxidase activity"/>
    <property type="evidence" value="ECO:0007669"/>
    <property type="project" value="UniProtKB-KW"/>
</dbReference>
<proteinExistence type="predicted"/>
<name>A0A2P6QS95_ROSCH</name>
<dbReference type="SUPFAM" id="SSF48113">
    <property type="entry name" value="Heme-dependent peroxidases"/>
    <property type="match status" value="1"/>
</dbReference>
<dbReference type="AlphaFoldDB" id="A0A2P6QS95"/>
<dbReference type="GO" id="GO:0020037">
    <property type="term" value="F:heme binding"/>
    <property type="evidence" value="ECO:0007669"/>
    <property type="project" value="InterPro"/>
</dbReference>
<dbReference type="InterPro" id="IPR010255">
    <property type="entry name" value="Haem_peroxidase_sf"/>
</dbReference>
<evidence type="ECO:0000313" key="1">
    <source>
        <dbReference type="EMBL" id="PRQ37062.1"/>
    </source>
</evidence>
<dbReference type="GO" id="GO:0006979">
    <property type="term" value="P:response to oxidative stress"/>
    <property type="evidence" value="ECO:0007669"/>
    <property type="project" value="InterPro"/>
</dbReference>
<dbReference type="EMBL" id="PDCK01000042">
    <property type="protein sequence ID" value="PRQ37062.1"/>
    <property type="molecule type" value="Genomic_DNA"/>
</dbReference>
<dbReference type="Proteomes" id="UP000238479">
    <property type="component" value="Chromosome 4"/>
</dbReference>
<keyword evidence="1" id="KW-0560">Oxidoreductase</keyword>
<reference evidence="1 2" key="1">
    <citation type="journal article" date="2018" name="Nat. Genet.">
        <title>The Rosa genome provides new insights in the design of modern roses.</title>
        <authorList>
            <person name="Bendahmane M."/>
        </authorList>
    </citation>
    <scope>NUCLEOTIDE SEQUENCE [LARGE SCALE GENOMIC DNA]</scope>
    <source>
        <strain evidence="2">cv. Old Blush</strain>
    </source>
</reference>
<comment type="caution">
    <text evidence="1">The sequence shown here is derived from an EMBL/GenBank/DDBJ whole genome shotgun (WGS) entry which is preliminary data.</text>
</comment>
<accession>A0A2P6QS95</accession>
<keyword evidence="1" id="KW-0575">Peroxidase</keyword>
<evidence type="ECO:0000313" key="2">
    <source>
        <dbReference type="Proteomes" id="UP000238479"/>
    </source>
</evidence>
<sequence>MCLSLNDEINVQFMVLIEPREFYFEVEDGLDQRNVSAQLLRLFFHDCFIEVKNSDSS</sequence>
<dbReference type="InterPro" id="IPR019794">
    <property type="entry name" value="Peroxidases_AS"/>
</dbReference>
<keyword evidence="2" id="KW-1185">Reference proteome</keyword>
<protein>
    <submittedName>
        <fullName evidence="1">Putative heme peroxidase</fullName>
    </submittedName>
</protein>
<organism evidence="1 2">
    <name type="scientific">Rosa chinensis</name>
    <name type="common">China rose</name>
    <dbReference type="NCBI Taxonomy" id="74649"/>
    <lineage>
        <taxon>Eukaryota</taxon>
        <taxon>Viridiplantae</taxon>
        <taxon>Streptophyta</taxon>
        <taxon>Embryophyta</taxon>
        <taxon>Tracheophyta</taxon>
        <taxon>Spermatophyta</taxon>
        <taxon>Magnoliopsida</taxon>
        <taxon>eudicotyledons</taxon>
        <taxon>Gunneridae</taxon>
        <taxon>Pentapetalae</taxon>
        <taxon>rosids</taxon>
        <taxon>fabids</taxon>
        <taxon>Rosales</taxon>
        <taxon>Rosaceae</taxon>
        <taxon>Rosoideae</taxon>
        <taxon>Rosoideae incertae sedis</taxon>
        <taxon>Rosa</taxon>
    </lineage>
</organism>
<gene>
    <name evidence="1" type="ORF">RchiOBHm_Chr4g0398441</name>
</gene>